<evidence type="ECO:0000313" key="1">
    <source>
        <dbReference type="EMBL" id="KAK4222886.1"/>
    </source>
</evidence>
<dbReference type="Proteomes" id="UP001301958">
    <property type="component" value="Unassembled WGS sequence"/>
</dbReference>
<evidence type="ECO:0000313" key="2">
    <source>
        <dbReference type="Proteomes" id="UP001301958"/>
    </source>
</evidence>
<organism evidence="1 2">
    <name type="scientific">Podospora fimiseda</name>
    <dbReference type="NCBI Taxonomy" id="252190"/>
    <lineage>
        <taxon>Eukaryota</taxon>
        <taxon>Fungi</taxon>
        <taxon>Dikarya</taxon>
        <taxon>Ascomycota</taxon>
        <taxon>Pezizomycotina</taxon>
        <taxon>Sordariomycetes</taxon>
        <taxon>Sordariomycetidae</taxon>
        <taxon>Sordariales</taxon>
        <taxon>Podosporaceae</taxon>
        <taxon>Podospora</taxon>
    </lineage>
</organism>
<reference evidence="1" key="1">
    <citation type="journal article" date="2023" name="Mol. Phylogenet. Evol.">
        <title>Genome-scale phylogeny and comparative genomics of the fungal order Sordariales.</title>
        <authorList>
            <person name="Hensen N."/>
            <person name="Bonometti L."/>
            <person name="Westerberg I."/>
            <person name="Brannstrom I.O."/>
            <person name="Guillou S."/>
            <person name="Cros-Aarteil S."/>
            <person name="Calhoun S."/>
            <person name="Haridas S."/>
            <person name="Kuo A."/>
            <person name="Mondo S."/>
            <person name="Pangilinan J."/>
            <person name="Riley R."/>
            <person name="LaButti K."/>
            <person name="Andreopoulos B."/>
            <person name="Lipzen A."/>
            <person name="Chen C."/>
            <person name="Yan M."/>
            <person name="Daum C."/>
            <person name="Ng V."/>
            <person name="Clum A."/>
            <person name="Steindorff A."/>
            <person name="Ohm R.A."/>
            <person name="Martin F."/>
            <person name="Silar P."/>
            <person name="Natvig D.O."/>
            <person name="Lalanne C."/>
            <person name="Gautier V."/>
            <person name="Ament-Velasquez S.L."/>
            <person name="Kruys A."/>
            <person name="Hutchinson M.I."/>
            <person name="Powell A.J."/>
            <person name="Barry K."/>
            <person name="Miller A.N."/>
            <person name="Grigoriev I.V."/>
            <person name="Debuchy R."/>
            <person name="Gladieux P."/>
            <person name="Hiltunen Thoren M."/>
            <person name="Johannesson H."/>
        </authorList>
    </citation>
    <scope>NUCLEOTIDE SEQUENCE</scope>
    <source>
        <strain evidence="1">CBS 990.96</strain>
    </source>
</reference>
<protein>
    <recommendedName>
        <fullName evidence="3">Ankyrin repeat protein</fullName>
    </recommendedName>
</protein>
<accession>A0AAN6YRQ7</accession>
<keyword evidence="2" id="KW-1185">Reference proteome</keyword>
<dbReference type="AlphaFoldDB" id="A0AAN6YRQ7"/>
<dbReference type="InterPro" id="IPR036770">
    <property type="entry name" value="Ankyrin_rpt-contain_sf"/>
</dbReference>
<dbReference type="Gene3D" id="1.25.40.20">
    <property type="entry name" value="Ankyrin repeat-containing domain"/>
    <property type="match status" value="1"/>
</dbReference>
<gene>
    <name evidence="1" type="ORF">QBC38DRAFT_447844</name>
</gene>
<proteinExistence type="predicted"/>
<comment type="caution">
    <text evidence="1">The sequence shown here is derived from an EMBL/GenBank/DDBJ whole genome shotgun (WGS) entry which is preliminary data.</text>
</comment>
<name>A0AAN6YRQ7_9PEZI</name>
<dbReference type="EMBL" id="MU865449">
    <property type="protein sequence ID" value="KAK4222886.1"/>
    <property type="molecule type" value="Genomic_DNA"/>
</dbReference>
<sequence>MNKSRRFVSFIDQMKMNQSLSQEKAILEAAPLSTAMVIRRPSPVSITMGREYGAKPPSPWHQFQDLVQIMRFPANIPMTITIGGASQPVSTGIFELRDLNPSDSHRFLSDFLRKGAVTNRSTPEAIDLIELGIRRAIPERNQNEHRQLAELVCTKGGPDTIHYYILQLFNLANNFVNEGSWSRYNLDCDVIRLVESIESKSPGKLKELLELDDSVLRSATEKVFESAIMEGEAEILQVILEAGFNPNRTVHEPLHGMCPAVQVAVGLKDEHKAVCIVQLLANCEHELECQAQSAALHRALAMGREAIADILLRAKVPFHMPSIVLTMNHPQREPPTSAWIIIRKLLARGGSSQADLISAFNVAFKAENEGIIRGLLKT</sequence>
<evidence type="ECO:0008006" key="3">
    <source>
        <dbReference type="Google" id="ProtNLM"/>
    </source>
</evidence>
<reference evidence="1" key="2">
    <citation type="submission" date="2023-05" db="EMBL/GenBank/DDBJ databases">
        <authorList>
            <consortium name="Lawrence Berkeley National Laboratory"/>
            <person name="Steindorff A."/>
            <person name="Hensen N."/>
            <person name="Bonometti L."/>
            <person name="Westerberg I."/>
            <person name="Brannstrom I.O."/>
            <person name="Guillou S."/>
            <person name="Cros-Aarteil S."/>
            <person name="Calhoun S."/>
            <person name="Haridas S."/>
            <person name="Kuo A."/>
            <person name="Mondo S."/>
            <person name="Pangilinan J."/>
            <person name="Riley R."/>
            <person name="Labutti K."/>
            <person name="Andreopoulos B."/>
            <person name="Lipzen A."/>
            <person name="Chen C."/>
            <person name="Yanf M."/>
            <person name="Daum C."/>
            <person name="Ng V."/>
            <person name="Clum A."/>
            <person name="Ohm R."/>
            <person name="Martin F."/>
            <person name="Silar P."/>
            <person name="Natvig D."/>
            <person name="Lalanne C."/>
            <person name="Gautier V."/>
            <person name="Ament-Velasquez S.L."/>
            <person name="Kruys A."/>
            <person name="Hutchinson M.I."/>
            <person name="Powell A.J."/>
            <person name="Barry K."/>
            <person name="Miller A.N."/>
            <person name="Grigoriev I.V."/>
            <person name="Debuchy R."/>
            <person name="Gladieux P."/>
            <person name="Thoren M.H."/>
            <person name="Johannesson H."/>
        </authorList>
    </citation>
    <scope>NUCLEOTIDE SEQUENCE</scope>
    <source>
        <strain evidence="1">CBS 990.96</strain>
    </source>
</reference>